<dbReference type="AlphaFoldDB" id="A0A8H6QKH9"/>
<gene>
    <name evidence="2" type="ORF">CNMCM5623_007539</name>
</gene>
<evidence type="ECO:0000259" key="1">
    <source>
        <dbReference type="PROSITE" id="PS50878"/>
    </source>
</evidence>
<dbReference type="CDD" id="cd01650">
    <property type="entry name" value="RT_nLTR_like"/>
    <property type="match status" value="1"/>
</dbReference>
<accession>A0A8H6QKH9</accession>
<dbReference type="EMBL" id="JACBAE010000905">
    <property type="protein sequence ID" value="KAF7174489.1"/>
    <property type="molecule type" value="Genomic_DNA"/>
</dbReference>
<dbReference type="SUPFAM" id="SSF56672">
    <property type="entry name" value="DNA/RNA polymerases"/>
    <property type="match status" value="1"/>
</dbReference>
<dbReference type="OrthoDB" id="4510570at2759"/>
<dbReference type="PROSITE" id="PS50878">
    <property type="entry name" value="RT_POL"/>
    <property type="match status" value="1"/>
</dbReference>
<comment type="caution">
    <text evidence="2">The sequence shown here is derived from an EMBL/GenBank/DDBJ whole genome shotgun (WGS) entry which is preliminary data.</text>
</comment>
<protein>
    <recommendedName>
        <fullName evidence="1">Reverse transcriptase domain-containing protein</fullName>
    </recommendedName>
</protein>
<dbReference type="PANTHER" id="PTHR33481:SF1">
    <property type="entry name" value="ENDONUCLEASE_EXONUCLEASE_PHOSPHATASE DOMAIN-CONTAINING PROTEIN-RELATED"/>
    <property type="match status" value="1"/>
</dbReference>
<dbReference type="InterPro" id="IPR000477">
    <property type="entry name" value="RT_dom"/>
</dbReference>
<feature type="domain" description="Reverse transcriptase" evidence="1">
    <location>
        <begin position="227"/>
        <end position="358"/>
    </location>
</feature>
<dbReference type="PANTHER" id="PTHR33481">
    <property type="entry name" value="REVERSE TRANSCRIPTASE"/>
    <property type="match status" value="1"/>
</dbReference>
<proteinExistence type="predicted"/>
<evidence type="ECO:0000313" key="2">
    <source>
        <dbReference type="EMBL" id="KAF7174489.1"/>
    </source>
</evidence>
<reference evidence="2" key="1">
    <citation type="submission" date="2020-06" db="EMBL/GenBank/DDBJ databases">
        <title>Draft genome sequences of strains closely related to Aspergillus parafelis and Aspergillus hiratsukae.</title>
        <authorList>
            <person name="Dos Santos R.A.C."/>
            <person name="Rivero-Menendez O."/>
            <person name="Steenwyk J.L."/>
            <person name="Mead M.E."/>
            <person name="Goldman G.H."/>
            <person name="Alastruey-Izquierdo A."/>
            <person name="Rokas A."/>
        </authorList>
    </citation>
    <scope>NUCLEOTIDE SEQUENCE</scope>
    <source>
        <strain evidence="2">CNM-CM5623</strain>
    </source>
</reference>
<organism evidence="2 3">
    <name type="scientific">Aspergillus felis</name>
    <dbReference type="NCBI Taxonomy" id="1287682"/>
    <lineage>
        <taxon>Eukaryota</taxon>
        <taxon>Fungi</taxon>
        <taxon>Dikarya</taxon>
        <taxon>Ascomycota</taxon>
        <taxon>Pezizomycotina</taxon>
        <taxon>Eurotiomycetes</taxon>
        <taxon>Eurotiomycetidae</taxon>
        <taxon>Eurotiales</taxon>
        <taxon>Aspergillaceae</taxon>
        <taxon>Aspergillus</taxon>
        <taxon>Aspergillus subgen. Fumigati</taxon>
    </lineage>
</organism>
<dbReference type="InterPro" id="IPR043502">
    <property type="entry name" value="DNA/RNA_pol_sf"/>
</dbReference>
<name>A0A8H6QKH9_9EURO</name>
<dbReference type="Pfam" id="PF00078">
    <property type="entry name" value="RVT_1"/>
    <property type="match status" value="1"/>
</dbReference>
<evidence type="ECO:0000313" key="3">
    <source>
        <dbReference type="Proteomes" id="UP000654922"/>
    </source>
</evidence>
<dbReference type="Proteomes" id="UP000654922">
    <property type="component" value="Unassembled WGS sequence"/>
</dbReference>
<sequence>MDPQKLATALTEHMPNPVWAADADMHTARRGVDQFVSRLVDAIGTAVDAAVPWLRPSPHSRPGFTPECRALLREKKRIRRAISAYRSEHRCEAPLPLRVRLARATRACKRAVQRCRRNTFRQQITDIADMDDVWRAVRWTKNRGPYQAYTPPLRDPRTGSVAYGAKEKVDLLARQFFPSPPPANLDDLRGYDYPEPISAPGPDGITNRVLQAVSHVLVPGLTGLYNQCIRLGYCPEHFRDAATVALRKPGKPDYSIPNAYRPIALLNTLSKLLEALVASRMSYLAEAHSLLPENHFGGRKGQGTENALHAALEAIHSCWKNGKVVSALLLDISGAFDNVSHDRDLSSLNRLISLDSID</sequence>